<dbReference type="InterPro" id="IPR013766">
    <property type="entry name" value="Thioredoxin_domain"/>
</dbReference>
<evidence type="ECO:0000256" key="3">
    <source>
        <dbReference type="ARBA" id="ARBA00022982"/>
    </source>
</evidence>
<dbReference type="InterPro" id="IPR005746">
    <property type="entry name" value="Thioredoxin"/>
</dbReference>
<protein>
    <recommendedName>
        <fullName evidence="6">Thioredoxin domain-containing protein</fullName>
    </recommendedName>
</protein>
<dbReference type="AlphaFoldDB" id="A0A8T0XSP6"/>
<dbReference type="PANTHER" id="PTHR45663">
    <property type="entry name" value="GEO12009P1"/>
    <property type="match status" value="1"/>
</dbReference>
<keyword evidence="4" id="KW-1015">Disulfide bond</keyword>
<evidence type="ECO:0000256" key="2">
    <source>
        <dbReference type="ARBA" id="ARBA00022946"/>
    </source>
</evidence>
<keyword evidence="5" id="KW-0676">Redox-active center</keyword>
<dbReference type="PANTHER" id="PTHR45663:SF11">
    <property type="entry name" value="GEO12009P1"/>
    <property type="match status" value="1"/>
</dbReference>
<dbReference type="PROSITE" id="PS51352">
    <property type="entry name" value="THIOREDOXIN_2"/>
    <property type="match status" value="1"/>
</dbReference>
<evidence type="ECO:0000256" key="4">
    <source>
        <dbReference type="ARBA" id="ARBA00023157"/>
    </source>
</evidence>
<evidence type="ECO:0000256" key="5">
    <source>
        <dbReference type="ARBA" id="ARBA00023284"/>
    </source>
</evidence>
<dbReference type="GO" id="GO:0015035">
    <property type="term" value="F:protein-disulfide reductase activity"/>
    <property type="evidence" value="ECO:0007669"/>
    <property type="project" value="InterPro"/>
</dbReference>
<dbReference type="OrthoDB" id="2121326at2759"/>
<comment type="caution">
    <text evidence="7">The sequence shown here is derived from an EMBL/GenBank/DDBJ whole genome shotgun (WGS) entry which is preliminary data.</text>
</comment>
<keyword evidence="1" id="KW-0813">Transport</keyword>
<evidence type="ECO:0000313" key="8">
    <source>
        <dbReference type="Proteomes" id="UP000823388"/>
    </source>
</evidence>
<keyword evidence="3" id="KW-0249">Electron transport</keyword>
<evidence type="ECO:0000256" key="1">
    <source>
        <dbReference type="ARBA" id="ARBA00022448"/>
    </source>
</evidence>
<dbReference type="EMBL" id="CM029037">
    <property type="protein sequence ID" value="KAG2660154.1"/>
    <property type="molecule type" value="Genomic_DNA"/>
</dbReference>
<dbReference type="CDD" id="cd02947">
    <property type="entry name" value="TRX_family"/>
    <property type="match status" value="1"/>
</dbReference>
<name>A0A8T0XSP6_PANVG</name>
<sequence length="175" mass="18636">MASSLAVAVAAPASSPSPVGSASAAAAPLRFALRRGLPPTCRALRARPRSRGAAVVCQAQGGQDTAIQVPDVSKSTWQSLVVESELPVLVEFWASWCGPCKMIDPIVGKLSKEYEGKLKCYKLNTDENPDIATQFGIRSIPTMMIFKNGEKKDAVIGAVPESTLITCIEKYVDGR</sequence>
<dbReference type="Proteomes" id="UP000823388">
    <property type="component" value="Chromosome 1K"/>
</dbReference>
<dbReference type="SUPFAM" id="SSF52833">
    <property type="entry name" value="Thioredoxin-like"/>
    <property type="match status" value="1"/>
</dbReference>
<dbReference type="PRINTS" id="PR00421">
    <property type="entry name" value="THIOREDOXIN"/>
</dbReference>
<dbReference type="FunFam" id="3.40.30.10:FF:000001">
    <property type="entry name" value="Thioredoxin"/>
    <property type="match status" value="1"/>
</dbReference>
<organism evidence="7 8">
    <name type="scientific">Panicum virgatum</name>
    <name type="common">Blackwell switchgrass</name>
    <dbReference type="NCBI Taxonomy" id="38727"/>
    <lineage>
        <taxon>Eukaryota</taxon>
        <taxon>Viridiplantae</taxon>
        <taxon>Streptophyta</taxon>
        <taxon>Embryophyta</taxon>
        <taxon>Tracheophyta</taxon>
        <taxon>Spermatophyta</taxon>
        <taxon>Magnoliopsida</taxon>
        <taxon>Liliopsida</taxon>
        <taxon>Poales</taxon>
        <taxon>Poaceae</taxon>
        <taxon>PACMAD clade</taxon>
        <taxon>Panicoideae</taxon>
        <taxon>Panicodae</taxon>
        <taxon>Paniceae</taxon>
        <taxon>Panicinae</taxon>
        <taxon>Panicum</taxon>
        <taxon>Panicum sect. Hiantes</taxon>
    </lineage>
</organism>
<dbReference type="Pfam" id="PF00085">
    <property type="entry name" value="Thioredoxin"/>
    <property type="match status" value="1"/>
</dbReference>
<proteinExistence type="predicted"/>
<gene>
    <name evidence="7" type="ORF">PVAP13_1KG408800</name>
</gene>
<reference evidence="7" key="1">
    <citation type="submission" date="2020-05" db="EMBL/GenBank/DDBJ databases">
        <title>WGS assembly of Panicum virgatum.</title>
        <authorList>
            <person name="Lovell J.T."/>
            <person name="Jenkins J."/>
            <person name="Shu S."/>
            <person name="Juenger T.E."/>
            <person name="Schmutz J."/>
        </authorList>
    </citation>
    <scope>NUCLEOTIDE SEQUENCE</scope>
    <source>
        <strain evidence="7">AP13</strain>
    </source>
</reference>
<keyword evidence="2" id="KW-0809">Transit peptide</keyword>
<accession>A0A8T0XSP6</accession>
<evidence type="ECO:0000313" key="7">
    <source>
        <dbReference type="EMBL" id="KAG2660154.1"/>
    </source>
</evidence>
<feature type="domain" description="Thioredoxin" evidence="6">
    <location>
        <begin position="58"/>
        <end position="173"/>
    </location>
</feature>
<dbReference type="InterPro" id="IPR017937">
    <property type="entry name" value="Thioredoxin_CS"/>
</dbReference>
<keyword evidence="8" id="KW-1185">Reference proteome</keyword>
<dbReference type="GO" id="GO:0005737">
    <property type="term" value="C:cytoplasm"/>
    <property type="evidence" value="ECO:0007669"/>
    <property type="project" value="TreeGrafter"/>
</dbReference>
<dbReference type="InterPro" id="IPR036249">
    <property type="entry name" value="Thioredoxin-like_sf"/>
</dbReference>
<dbReference type="Gene3D" id="3.40.30.10">
    <property type="entry name" value="Glutaredoxin"/>
    <property type="match status" value="1"/>
</dbReference>
<dbReference type="PROSITE" id="PS00194">
    <property type="entry name" value="THIOREDOXIN_1"/>
    <property type="match status" value="1"/>
</dbReference>
<evidence type="ECO:0000259" key="6">
    <source>
        <dbReference type="PROSITE" id="PS51352"/>
    </source>
</evidence>
<dbReference type="NCBIfam" id="TIGR01068">
    <property type="entry name" value="thioredoxin"/>
    <property type="match status" value="1"/>
</dbReference>